<reference evidence="6" key="1">
    <citation type="journal article" date="2021" name="bioRxiv">
        <title>Whole Genome Assembly and Annotation of Northern Wild Rice, Zizania palustris L., Supports a Whole Genome Duplication in the Zizania Genus.</title>
        <authorList>
            <person name="Haas M."/>
            <person name="Kono T."/>
            <person name="Macchietto M."/>
            <person name="Millas R."/>
            <person name="McGilp L."/>
            <person name="Shao M."/>
            <person name="Duquette J."/>
            <person name="Hirsch C.N."/>
            <person name="Kimball J."/>
        </authorList>
    </citation>
    <scope>NUCLEOTIDE SEQUENCE</scope>
    <source>
        <tissue evidence="6">Fresh leaf tissue</tissue>
    </source>
</reference>
<keyword evidence="3" id="KW-0862">Zinc</keyword>
<dbReference type="AlphaFoldDB" id="A0A8J5RR74"/>
<dbReference type="PANTHER" id="PTHR46851">
    <property type="entry name" value="OS01G0884500 PROTEIN"/>
    <property type="match status" value="1"/>
</dbReference>
<evidence type="ECO:0000259" key="4">
    <source>
        <dbReference type="PROSITE" id="PS50829"/>
    </source>
</evidence>
<dbReference type="InterPro" id="IPR003169">
    <property type="entry name" value="GYF"/>
</dbReference>
<dbReference type="GO" id="GO:0008270">
    <property type="term" value="F:zinc ion binding"/>
    <property type="evidence" value="ECO:0007669"/>
    <property type="project" value="UniProtKB-KW"/>
</dbReference>
<dbReference type="PROSITE" id="PS50829">
    <property type="entry name" value="GYF"/>
    <property type="match status" value="1"/>
</dbReference>
<dbReference type="SMART" id="SM00249">
    <property type="entry name" value="PHD"/>
    <property type="match status" value="1"/>
</dbReference>
<accession>A0A8J5RR74</accession>
<evidence type="ECO:0000256" key="3">
    <source>
        <dbReference type="ARBA" id="ARBA00022833"/>
    </source>
</evidence>
<comment type="caution">
    <text evidence="6">The sequence shown here is derived from an EMBL/GenBank/DDBJ whole genome shotgun (WGS) entry which is preliminary data.</text>
</comment>
<dbReference type="EMBL" id="JAAALK010000288">
    <property type="protein sequence ID" value="KAG8054462.1"/>
    <property type="molecule type" value="Genomic_DNA"/>
</dbReference>
<evidence type="ECO:0000259" key="5">
    <source>
        <dbReference type="PROSITE" id="PS51925"/>
    </source>
</evidence>
<organism evidence="6 7">
    <name type="scientific">Zizania palustris</name>
    <name type="common">Northern wild rice</name>
    <dbReference type="NCBI Taxonomy" id="103762"/>
    <lineage>
        <taxon>Eukaryota</taxon>
        <taxon>Viridiplantae</taxon>
        <taxon>Streptophyta</taxon>
        <taxon>Embryophyta</taxon>
        <taxon>Tracheophyta</taxon>
        <taxon>Spermatophyta</taxon>
        <taxon>Magnoliopsida</taxon>
        <taxon>Liliopsida</taxon>
        <taxon>Poales</taxon>
        <taxon>Poaceae</taxon>
        <taxon>BOP clade</taxon>
        <taxon>Oryzoideae</taxon>
        <taxon>Oryzeae</taxon>
        <taxon>Zizaniinae</taxon>
        <taxon>Zizania</taxon>
    </lineage>
</organism>
<dbReference type="InterPro" id="IPR045894">
    <property type="entry name" value="At5g08430-like"/>
</dbReference>
<keyword evidence="1" id="KW-0479">Metal-binding</keyword>
<dbReference type="Pfam" id="PF02213">
    <property type="entry name" value="GYF"/>
    <property type="match status" value="1"/>
</dbReference>
<dbReference type="OrthoDB" id="1870062at2759"/>
<dbReference type="PANTHER" id="PTHR46851:SF21">
    <property type="entry name" value="OS01G0884500 PROTEIN"/>
    <property type="match status" value="1"/>
</dbReference>
<gene>
    <name evidence="6" type="ORF">GUJ93_ZPchr0001g29565</name>
</gene>
<reference evidence="6" key="2">
    <citation type="submission" date="2021-02" db="EMBL/GenBank/DDBJ databases">
        <authorList>
            <person name="Kimball J.A."/>
            <person name="Haas M.W."/>
            <person name="Macchietto M."/>
            <person name="Kono T."/>
            <person name="Duquette J."/>
            <person name="Shao M."/>
        </authorList>
    </citation>
    <scope>NUCLEOTIDE SEQUENCE</scope>
    <source>
        <tissue evidence="6">Fresh leaf tissue</tissue>
    </source>
</reference>
<dbReference type="InterPro" id="IPR003121">
    <property type="entry name" value="SWIB_MDM2_domain"/>
</dbReference>
<dbReference type="InterPro" id="IPR001965">
    <property type="entry name" value="Znf_PHD"/>
</dbReference>
<evidence type="ECO:0000256" key="2">
    <source>
        <dbReference type="ARBA" id="ARBA00022771"/>
    </source>
</evidence>
<name>A0A8J5RR74_ZIZPA</name>
<feature type="domain" description="DM2" evidence="5">
    <location>
        <begin position="158"/>
        <end position="238"/>
    </location>
</feature>
<keyword evidence="2" id="KW-0863">Zinc-finger</keyword>
<evidence type="ECO:0000313" key="6">
    <source>
        <dbReference type="EMBL" id="KAG8054462.1"/>
    </source>
</evidence>
<evidence type="ECO:0000256" key="1">
    <source>
        <dbReference type="ARBA" id="ARBA00022723"/>
    </source>
</evidence>
<keyword evidence="7" id="KW-1185">Reference proteome</keyword>
<sequence length="828" mass="91448">MFRNSWFPDDIAESYCFVCKDGGEVRVCDFKNCLKAYHPRCVGKEDNFLNSDEQFICAEFAQLTKLSQSKGLCSNCLKKTLFLEKNSETISDGEMEDHLILFRDYWDQVKDREGLTLIDLEEARALLRIRLNCKQDRGSGKCPDEDYRADGNSLNDSDAKKTILVDTNIQPSEAKDTTKPLDQFGVTRIVKEYIQQKNLFQDRKKRSVACDDKLHSLFRKRKLKSNMIHSLLEIHLAENADSEDDYLYSSEDDEGPIKKKKPCTSLNLEKVVGSLVRVKNDYKSYTYQMSKQPYQLGLVTEVKISMLSSENIEEDECNYLLLLAKKELFKRPTVAELEEKAASLHVDIVNHWIDTELKRLLSTQAERQRRLAEIPEAIPDIEEGKKEDEIEVAGGNHFEGNKGVTEKVPDFSKVGVDKSQGATGQVVDSSNFFKVDSLGGVTEKVDDFSKVGVENSQEGVTGQVADSSKVFMEDSLGGVTEKVADFSKVVVENSQEGVTEKVDGFPKLVLRIHKKSVESLPFSSPGATGQVADSSKVFTEDSLGDVTEKVADFSEVGVENSQEGAPGQVAGSSKVFMEDSIGEKVADFSEVGVENSQEGATGQVADSSKIITEDSLGGARERLAGSLEVATDKSPEDATRQVADSLEVGIEETAEGASEQVDATCEVALEGPDKAPGNGGTPCSGLQNQMHNAQDGGTTQGISGGSDKDRVIIDVDSDEDENLAMITVPTNHAPAARITAPIYRLPGLGANNRVRTLTLNALRTVNESEFEPMWNYLDPHGEAHGPFPMMLMRRWHRSHYFAPGFRVWRLGQTQEQSVLLTDAMGQIF</sequence>
<dbReference type="Pfam" id="PF22908">
    <property type="entry name" value="PHD_NSD"/>
    <property type="match status" value="1"/>
</dbReference>
<dbReference type="Proteomes" id="UP000729402">
    <property type="component" value="Unassembled WGS sequence"/>
</dbReference>
<dbReference type="PROSITE" id="PS51925">
    <property type="entry name" value="SWIB_MDM2"/>
    <property type="match status" value="1"/>
</dbReference>
<dbReference type="Pfam" id="PF02201">
    <property type="entry name" value="SWIB"/>
    <property type="match status" value="1"/>
</dbReference>
<dbReference type="CDD" id="cd15568">
    <property type="entry name" value="PHD5_NSD"/>
    <property type="match status" value="1"/>
</dbReference>
<feature type="domain" description="GYF" evidence="4">
    <location>
        <begin position="771"/>
        <end position="825"/>
    </location>
</feature>
<proteinExistence type="predicted"/>
<protein>
    <recommendedName>
        <fullName evidence="8">GYF domain-containing protein</fullName>
    </recommendedName>
</protein>
<evidence type="ECO:0008006" key="8">
    <source>
        <dbReference type="Google" id="ProtNLM"/>
    </source>
</evidence>
<dbReference type="SMART" id="SM00444">
    <property type="entry name" value="GYF"/>
    <property type="match status" value="1"/>
</dbReference>
<dbReference type="InterPro" id="IPR055198">
    <property type="entry name" value="NSD_PHD"/>
</dbReference>
<evidence type="ECO:0000313" key="7">
    <source>
        <dbReference type="Proteomes" id="UP000729402"/>
    </source>
</evidence>